<accession>A0A1G8JK48</accession>
<dbReference type="PANTHER" id="PTHR33744">
    <property type="entry name" value="CARBOHYDRATE DIACID REGULATOR"/>
    <property type="match status" value="1"/>
</dbReference>
<dbReference type="RefSeq" id="WP_031577137.1">
    <property type="nucleotide sequence ID" value="NZ_FNDZ01000002.1"/>
</dbReference>
<evidence type="ECO:0000313" key="5">
    <source>
        <dbReference type="EMBL" id="SDI31471.1"/>
    </source>
</evidence>
<proteinExistence type="inferred from homology"/>
<dbReference type="Gene3D" id="1.10.10.2840">
    <property type="entry name" value="PucR C-terminal helix-turn-helix domain"/>
    <property type="match status" value="1"/>
</dbReference>
<dbReference type="InterPro" id="IPR012914">
    <property type="entry name" value="PucR_dom"/>
</dbReference>
<name>A0A1G8JK48_9CLOT</name>
<dbReference type="EMBL" id="FNDZ01000002">
    <property type="protein sequence ID" value="SDI31471.1"/>
    <property type="molecule type" value="Genomic_DNA"/>
</dbReference>
<dbReference type="InterPro" id="IPR042070">
    <property type="entry name" value="PucR_C-HTH_sf"/>
</dbReference>
<dbReference type="PANTHER" id="PTHR33744:SF1">
    <property type="entry name" value="DNA-BINDING TRANSCRIPTIONAL ACTIVATOR ADER"/>
    <property type="match status" value="1"/>
</dbReference>
<evidence type="ECO:0000313" key="6">
    <source>
        <dbReference type="Proteomes" id="UP000183255"/>
    </source>
</evidence>
<comment type="similarity">
    <text evidence="1">Belongs to the CdaR family.</text>
</comment>
<evidence type="ECO:0000259" key="3">
    <source>
        <dbReference type="Pfam" id="PF13556"/>
    </source>
</evidence>
<dbReference type="Proteomes" id="UP000183255">
    <property type="component" value="Unassembled WGS sequence"/>
</dbReference>
<reference evidence="5 6" key="1">
    <citation type="submission" date="2016-10" db="EMBL/GenBank/DDBJ databases">
        <authorList>
            <person name="de Groot N.N."/>
        </authorList>
    </citation>
    <scope>NUCLEOTIDE SEQUENCE [LARGE SCALE GENOMIC DNA]</scope>
    <source>
        <strain evidence="5 6">CGMCC 1.5058</strain>
    </source>
</reference>
<dbReference type="InterPro" id="IPR041522">
    <property type="entry name" value="CdaR_GGDEF"/>
</dbReference>
<feature type="domain" description="Purine catabolism PurC-like" evidence="2">
    <location>
        <begin position="9"/>
        <end position="125"/>
    </location>
</feature>
<dbReference type="InterPro" id="IPR051448">
    <property type="entry name" value="CdaR-like_regulators"/>
</dbReference>
<dbReference type="Pfam" id="PF17853">
    <property type="entry name" value="GGDEF_2"/>
    <property type="match status" value="1"/>
</dbReference>
<sequence length="543" mass="62485">MALVTIENILQLDGFQNAKVVAGKAGMHLMVNNAMLMEVPDIFPYVEKNNLLITTLFPVYEDEKAMEELIPRLSELGVSGICIKPFRYIGGIPERMKEQADALSFPVIELPKEANLSGLVTEILEISLKKHMDVLNFRNNVHDRLMGLFLEGREIPELLQSLADICQSEAVLLDASYKVLHRSGEACDPCYTFTGTPERGVLKVHLGEKLLSEENYILHPIRAGARLFGYLLLLKENGKSDSLQVAAEEASLLIASVYFKNYAVMEKERSFQDSFIRDILQGKVTSPMETINKARYFGWNMEFPQVILVLKIFNGDEKMKKTYYEEVMDEKIIDRVLERELRLTGKKFKYVYLDDSIVIFINTIFLEKREEALKNAAEKLLQMKRTEMRLGIGISEEALSILELPSSYRQAKMTLEIGSLLKENDFTSSYRDYEMFSLLREMKDKVLLEAFVEKKLGRLLIHEKTHSGDLLKTLRVLLEENLNAKNAAKRLFIHYNTMRHRIEKLKELGVELEQGFSLGELVFAYYAYIWQKAEKSRELKEDL</sequence>
<evidence type="ECO:0000256" key="1">
    <source>
        <dbReference type="ARBA" id="ARBA00006754"/>
    </source>
</evidence>
<dbReference type="Pfam" id="PF13556">
    <property type="entry name" value="HTH_30"/>
    <property type="match status" value="1"/>
</dbReference>
<dbReference type="Pfam" id="PF07905">
    <property type="entry name" value="PucR"/>
    <property type="match status" value="1"/>
</dbReference>
<feature type="domain" description="PucR C-terminal helix-turn-helix" evidence="3">
    <location>
        <begin position="470"/>
        <end position="515"/>
    </location>
</feature>
<dbReference type="InterPro" id="IPR025736">
    <property type="entry name" value="PucR_C-HTH_dom"/>
</dbReference>
<evidence type="ECO:0000259" key="4">
    <source>
        <dbReference type="Pfam" id="PF17853"/>
    </source>
</evidence>
<gene>
    <name evidence="5" type="ORF">SAMN05421804_10230</name>
</gene>
<dbReference type="AlphaFoldDB" id="A0A1G8JK48"/>
<feature type="domain" description="CdaR GGDEF-like" evidence="4">
    <location>
        <begin position="286"/>
        <end position="417"/>
    </location>
</feature>
<organism evidence="5 6">
    <name type="scientific">Proteiniclasticum ruminis</name>
    <dbReference type="NCBI Taxonomy" id="398199"/>
    <lineage>
        <taxon>Bacteria</taxon>
        <taxon>Bacillati</taxon>
        <taxon>Bacillota</taxon>
        <taxon>Clostridia</taxon>
        <taxon>Eubacteriales</taxon>
        <taxon>Clostridiaceae</taxon>
        <taxon>Proteiniclasticum</taxon>
    </lineage>
</organism>
<evidence type="ECO:0000259" key="2">
    <source>
        <dbReference type="Pfam" id="PF07905"/>
    </source>
</evidence>
<protein>
    <submittedName>
        <fullName evidence="5">Purine catabolism regulatory protein</fullName>
    </submittedName>
</protein>